<reference evidence="4" key="1">
    <citation type="journal article" date="2019" name="Int. J. Syst. Evol. Microbiol.">
        <title>The Global Catalogue of Microorganisms (GCM) 10K type strain sequencing project: providing services to taxonomists for standard genome sequencing and annotation.</title>
        <authorList>
            <consortium name="The Broad Institute Genomics Platform"/>
            <consortium name="The Broad Institute Genome Sequencing Center for Infectious Disease"/>
            <person name="Wu L."/>
            <person name="Ma J."/>
        </authorList>
    </citation>
    <scope>NUCLEOTIDE SEQUENCE [LARGE SCALE GENOMIC DNA]</scope>
    <source>
        <strain evidence="4">CECT 8472</strain>
    </source>
</reference>
<gene>
    <name evidence="3" type="ORF">ACFOW6_01440</name>
</gene>
<comment type="caution">
    <text evidence="3">The sequence shown here is derived from an EMBL/GenBank/DDBJ whole genome shotgun (WGS) entry which is preliminary data.</text>
</comment>
<dbReference type="InterPro" id="IPR055377">
    <property type="entry name" value="GH3_M"/>
</dbReference>
<feature type="domain" description="GH3 C-terminal" evidence="2">
    <location>
        <begin position="374"/>
        <end position="489"/>
    </location>
</feature>
<dbReference type="Pfam" id="PF23572">
    <property type="entry name" value="GH3_C"/>
    <property type="match status" value="1"/>
</dbReference>
<protein>
    <submittedName>
        <fullName evidence="3">GH3 auxin-responsive promoter family protein</fullName>
    </submittedName>
</protein>
<dbReference type="RefSeq" id="WP_382420407.1">
    <property type="nucleotide sequence ID" value="NZ_JBHSCW010000001.1"/>
</dbReference>
<dbReference type="Pfam" id="PF03321">
    <property type="entry name" value="GH3"/>
    <property type="match status" value="2"/>
</dbReference>
<name>A0ABV8UFZ1_9PROT</name>
<dbReference type="Gene3D" id="3.40.50.12780">
    <property type="entry name" value="N-terminal domain of ligase-like"/>
    <property type="match status" value="1"/>
</dbReference>
<evidence type="ECO:0000313" key="3">
    <source>
        <dbReference type="EMBL" id="MFC4350197.1"/>
    </source>
</evidence>
<keyword evidence="4" id="KW-1185">Reference proteome</keyword>
<evidence type="ECO:0000313" key="4">
    <source>
        <dbReference type="Proteomes" id="UP001595799"/>
    </source>
</evidence>
<dbReference type="Pfam" id="PF23571">
    <property type="entry name" value="GH3_M"/>
    <property type="match status" value="1"/>
</dbReference>
<evidence type="ECO:0000259" key="1">
    <source>
        <dbReference type="Pfam" id="PF23571"/>
    </source>
</evidence>
<dbReference type="PANTHER" id="PTHR31901:SF9">
    <property type="entry name" value="GH3 DOMAIN-CONTAINING PROTEIN"/>
    <property type="match status" value="1"/>
</dbReference>
<dbReference type="Proteomes" id="UP001595799">
    <property type="component" value="Unassembled WGS sequence"/>
</dbReference>
<proteinExistence type="predicted"/>
<dbReference type="InterPro" id="IPR055378">
    <property type="entry name" value="GH3_C"/>
</dbReference>
<evidence type="ECO:0000259" key="2">
    <source>
        <dbReference type="Pfam" id="PF23572"/>
    </source>
</evidence>
<dbReference type="EMBL" id="JBHSCW010000001">
    <property type="protein sequence ID" value="MFC4350197.1"/>
    <property type="molecule type" value="Genomic_DNA"/>
</dbReference>
<organism evidence="3 4">
    <name type="scientific">Fodinicurvata halophila</name>
    <dbReference type="NCBI Taxonomy" id="1419723"/>
    <lineage>
        <taxon>Bacteria</taxon>
        <taxon>Pseudomonadati</taxon>
        <taxon>Pseudomonadota</taxon>
        <taxon>Alphaproteobacteria</taxon>
        <taxon>Rhodospirillales</taxon>
        <taxon>Rhodovibrionaceae</taxon>
        <taxon>Fodinicurvata</taxon>
    </lineage>
</organism>
<dbReference type="InterPro" id="IPR004993">
    <property type="entry name" value="GH3"/>
</dbReference>
<dbReference type="PANTHER" id="PTHR31901">
    <property type="entry name" value="GH3 DOMAIN-CONTAINING PROTEIN"/>
    <property type="match status" value="1"/>
</dbReference>
<sequence>MDATPFLRLYSRLRRRRLAELNPQESQEAILRRLLHQAGNTRFGRDHGFAGIRTVQDFQAAVPLRHYEDFWEAYWKDAFPLLDDVSWPGRIPWFAVTSGTTSGKTKYIPVTDRMLASNRKAGLDVITWHLQAHPESRLFAGKSFMLGGSTALEEEAPGVYSGDISGIITGAMPWWGNLFAFPDKQLALLSDWEEKLERTAKASLEADIRSLSGTPSWLLILLERARELNDGKTPYPNLELLAHGGVNFEPYRARFERLLADTPASFREVYPASEAFIAAADAGPYDGLRLNLDHDVFYEFVPVEELDSDSPTRHWIGNVETGVNYAIAVSSCAGAWAYLIGDTVRFASLDPPRLFVTGRTAYSLSAFGEHLIAEEVENAVAGAANSAGLGVSDYSLGAIFPDENRDKGHHRIYIEFERLPEEAQAQRFGEELDRLLKEENDDYAAHRAGGTGMGAPEVRPVPPGTFAAWMKKRGRLGGQNKVPRLVSDPELFADLQEFCELAAER</sequence>
<dbReference type="InterPro" id="IPR042099">
    <property type="entry name" value="ANL_N_sf"/>
</dbReference>
<accession>A0ABV8UFZ1</accession>
<feature type="domain" description="GH3 middle" evidence="1">
    <location>
        <begin position="292"/>
        <end position="359"/>
    </location>
</feature>